<dbReference type="SUPFAM" id="SSF103473">
    <property type="entry name" value="MFS general substrate transporter"/>
    <property type="match status" value="1"/>
</dbReference>
<protein>
    <submittedName>
        <fullName evidence="7">MFS transporter</fullName>
    </submittedName>
</protein>
<dbReference type="RefSeq" id="WP_344586578.1">
    <property type="nucleotide sequence ID" value="NZ_BAAARW010000002.1"/>
</dbReference>
<evidence type="ECO:0000256" key="5">
    <source>
        <dbReference type="SAM" id="Phobius"/>
    </source>
</evidence>
<dbReference type="PANTHER" id="PTHR42718">
    <property type="entry name" value="MAJOR FACILITATOR SUPERFAMILY MULTIDRUG TRANSPORTER MFSC"/>
    <property type="match status" value="1"/>
</dbReference>
<feature type="transmembrane region" description="Helical" evidence="5">
    <location>
        <begin position="199"/>
        <end position="218"/>
    </location>
</feature>
<feature type="transmembrane region" description="Helical" evidence="5">
    <location>
        <begin position="385"/>
        <end position="410"/>
    </location>
</feature>
<dbReference type="InterPro" id="IPR011701">
    <property type="entry name" value="MFS"/>
</dbReference>
<feature type="transmembrane region" description="Helical" evidence="5">
    <location>
        <begin position="317"/>
        <end position="338"/>
    </location>
</feature>
<dbReference type="InterPro" id="IPR036259">
    <property type="entry name" value="MFS_trans_sf"/>
</dbReference>
<gene>
    <name evidence="7" type="ORF">GCM10010191_04110</name>
</gene>
<feature type="transmembrane region" description="Helical" evidence="5">
    <location>
        <begin position="230"/>
        <end position="248"/>
    </location>
</feature>
<feature type="transmembrane region" description="Helical" evidence="5">
    <location>
        <begin position="359"/>
        <end position="379"/>
    </location>
</feature>
<dbReference type="Proteomes" id="UP001501231">
    <property type="component" value="Unassembled WGS sequence"/>
</dbReference>
<feature type="transmembrane region" description="Helical" evidence="5">
    <location>
        <begin position="138"/>
        <end position="161"/>
    </location>
</feature>
<feature type="transmembrane region" description="Helical" evidence="5">
    <location>
        <begin position="422"/>
        <end position="439"/>
    </location>
</feature>
<evidence type="ECO:0000256" key="3">
    <source>
        <dbReference type="ARBA" id="ARBA00022989"/>
    </source>
</evidence>
<feature type="transmembrane region" description="Helical" evidence="5">
    <location>
        <begin position="80"/>
        <end position="99"/>
    </location>
</feature>
<keyword evidence="8" id="KW-1185">Reference proteome</keyword>
<feature type="transmembrane region" description="Helical" evidence="5">
    <location>
        <begin position="105"/>
        <end position="126"/>
    </location>
</feature>
<evidence type="ECO:0000313" key="8">
    <source>
        <dbReference type="Proteomes" id="UP001501231"/>
    </source>
</evidence>
<name>A0ABN3IBK0_9ACTN</name>
<comment type="caution">
    <text evidence="7">The sequence shown here is derived from an EMBL/GenBank/DDBJ whole genome shotgun (WGS) entry which is preliminary data.</text>
</comment>
<sequence length="522" mass="52764">MAAVRLGTPPGRWILLATVLGSSVAALDATVVNVALPRLARDLDADMAGLQWTVNAYTLTLAGFILLGGSLGDRFGRRRVFVIGAVWFALASLLCGAAQDVGTLVAARALQGVGGALLTPGSLAIIQAAFVPDDRPRAVGAWSGLGGVAGAIGPFAGGWLVEAGWRWVFLLNLPLVAVVVLVALRHVPESVDPEARGRFDVMGAALAALALAGTTYALTEAPAATADSALVGAAAVLGLAAAAGFVFVERARGRGRGRIRLRAGRGGRAAREAPRPMLPLNVFASREFSAVNGVTFVVYGGMGVMFFLFVLNLQVVSGFSAVAAGTALLPVTVLMLLLSSRAGALAQRIGPRLPMTLGLLVAAGGMLLVGRIGTGASYVRDVLPAVLVFGLGLSAVVAPLTATVLATADARHAGVASGVNNAVARAAGLLAVAAIPPLAGLTGDAYDDPAAFSAGFGVAMPVCAVLLALGAVLSFFTVGDDALRTAPEEQKPCCKMHCAVGAPPLEPDAAQIGDASGHDRRS</sequence>
<keyword evidence="3 5" id="KW-1133">Transmembrane helix</keyword>
<evidence type="ECO:0000313" key="7">
    <source>
        <dbReference type="EMBL" id="GAA2400163.1"/>
    </source>
</evidence>
<dbReference type="Gene3D" id="1.20.1720.10">
    <property type="entry name" value="Multidrug resistance protein D"/>
    <property type="match status" value="1"/>
</dbReference>
<evidence type="ECO:0000256" key="2">
    <source>
        <dbReference type="ARBA" id="ARBA00022692"/>
    </source>
</evidence>
<feature type="transmembrane region" description="Helical" evidence="5">
    <location>
        <begin position="290"/>
        <end position="311"/>
    </location>
</feature>
<feature type="transmembrane region" description="Helical" evidence="5">
    <location>
        <begin position="451"/>
        <end position="476"/>
    </location>
</feature>
<feature type="transmembrane region" description="Helical" evidence="5">
    <location>
        <begin position="167"/>
        <end position="187"/>
    </location>
</feature>
<keyword evidence="4 5" id="KW-0472">Membrane</keyword>
<keyword evidence="2 5" id="KW-0812">Transmembrane</keyword>
<comment type="subcellular location">
    <subcellularLocation>
        <location evidence="1">Cell membrane</location>
        <topology evidence="1">Multi-pass membrane protein</topology>
    </subcellularLocation>
</comment>
<dbReference type="CDD" id="cd17321">
    <property type="entry name" value="MFS_MMR_MDR_like"/>
    <property type="match status" value="1"/>
</dbReference>
<feature type="domain" description="Major facilitator superfamily (MFS) profile" evidence="6">
    <location>
        <begin position="14"/>
        <end position="482"/>
    </location>
</feature>
<dbReference type="EMBL" id="BAAARW010000002">
    <property type="protein sequence ID" value="GAA2400163.1"/>
    <property type="molecule type" value="Genomic_DNA"/>
</dbReference>
<dbReference type="PROSITE" id="PS50850">
    <property type="entry name" value="MFS"/>
    <property type="match status" value="1"/>
</dbReference>
<accession>A0ABN3IBK0</accession>
<reference evidence="7 8" key="1">
    <citation type="journal article" date="2019" name="Int. J. Syst. Evol. Microbiol.">
        <title>The Global Catalogue of Microorganisms (GCM) 10K type strain sequencing project: providing services to taxonomists for standard genome sequencing and annotation.</title>
        <authorList>
            <consortium name="The Broad Institute Genomics Platform"/>
            <consortium name="The Broad Institute Genome Sequencing Center for Infectious Disease"/>
            <person name="Wu L."/>
            <person name="Ma J."/>
        </authorList>
    </citation>
    <scope>NUCLEOTIDE SEQUENCE [LARGE SCALE GENOMIC DNA]</scope>
    <source>
        <strain evidence="7 8">JCM 3325</strain>
    </source>
</reference>
<organism evidence="7 8">
    <name type="scientific">Actinomadura vinacea</name>
    <dbReference type="NCBI Taxonomy" id="115336"/>
    <lineage>
        <taxon>Bacteria</taxon>
        <taxon>Bacillati</taxon>
        <taxon>Actinomycetota</taxon>
        <taxon>Actinomycetes</taxon>
        <taxon>Streptosporangiales</taxon>
        <taxon>Thermomonosporaceae</taxon>
        <taxon>Actinomadura</taxon>
    </lineage>
</organism>
<dbReference type="Gene3D" id="1.20.1250.20">
    <property type="entry name" value="MFS general substrate transporter like domains"/>
    <property type="match status" value="1"/>
</dbReference>
<dbReference type="InterPro" id="IPR020846">
    <property type="entry name" value="MFS_dom"/>
</dbReference>
<dbReference type="Pfam" id="PF07690">
    <property type="entry name" value="MFS_1"/>
    <property type="match status" value="1"/>
</dbReference>
<evidence type="ECO:0000259" key="6">
    <source>
        <dbReference type="PROSITE" id="PS50850"/>
    </source>
</evidence>
<evidence type="ECO:0000256" key="1">
    <source>
        <dbReference type="ARBA" id="ARBA00004651"/>
    </source>
</evidence>
<proteinExistence type="predicted"/>
<feature type="transmembrane region" description="Helical" evidence="5">
    <location>
        <begin position="50"/>
        <end position="68"/>
    </location>
</feature>
<dbReference type="PANTHER" id="PTHR42718:SF42">
    <property type="entry name" value="EXPORT PROTEIN"/>
    <property type="match status" value="1"/>
</dbReference>
<evidence type="ECO:0000256" key="4">
    <source>
        <dbReference type="ARBA" id="ARBA00023136"/>
    </source>
</evidence>